<keyword evidence="5" id="KW-1185">Reference proteome</keyword>
<evidence type="ECO:0000256" key="2">
    <source>
        <dbReference type="SAM" id="MobiDB-lite"/>
    </source>
</evidence>
<name>A0A9Q1GJV8_9CARY</name>
<feature type="domain" description="DC1" evidence="3">
    <location>
        <begin position="44"/>
        <end position="88"/>
    </location>
</feature>
<sequence>MACSGDRPVMKLKDKELEKERAREREIEKETAHDNPPKEIIEHFSHCHPLTYTKADYAGFHCNICTQSGRGMRYHCAQCKFDLHKSCANTPLTWLWHVSPDNTEPSRSHQGEVINTTFAHPEHPVVAEFSKQSFRCDHCNNSGKGLRFICRTCNAEFHQVCTKNPSRLTTHLHQHELELKLRPYNTICNLCGTKGSKNNRMYRCKLCGFYLHSGCSEWPLYLVGHPLHPDHPLMFKSCDGIVQCCSACKMPMDGYKYSCEICYLDFDPRCVWSKSSEVATDEEMRQKYAGQQIRELPAINLSMANNLSGSHDSHVDPSGAVNLLQCCLMYLASTRKLKTSLHMRRQG</sequence>
<comment type="caution">
    <text evidence="4">The sequence shown here is derived from an EMBL/GenBank/DDBJ whole genome shotgun (WGS) entry which is preliminary data.</text>
</comment>
<feature type="domain" description="DC1" evidence="3">
    <location>
        <begin position="172"/>
        <end position="215"/>
    </location>
</feature>
<accession>A0A9Q1GJV8</accession>
<evidence type="ECO:0000256" key="1">
    <source>
        <dbReference type="ARBA" id="ARBA00022737"/>
    </source>
</evidence>
<dbReference type="Proteomes" id="UP001153076">
    <property type="component" value="Unassembled WGS sequence"/>
</dbReference>
<gene>
    <name evidence="4" type="ORF">Cgig2_007825</name>
</gene>
<dbReference type="EMBL" id="JAKOGI010003378">
    <property type="protein sequence ID" value="KAJ8420511.1"/>
    <property type="molecule type" value="Genomic_DNA"/>
</dbReference>
<dbReference type="OrthoDB" id="1884766at2759"/>
<dbReference type="PANTHER" id="PTHR47841">
    <property type="entry name" value="DIACYLGLYCEROL KINASE THETA-LIKE-RELATED"/>
    <property type="match status" value="1"/>
</dbReference>
<dbReference type="AlphaFoldDB" id="A0A9Q1GJV8"/>
<proteinExistence type="predicted"/>
<dbReference type="Pfam" id="PF03107">
    <property type="entry name" value="C1_2"/>
    <property type="match status" value="3"/>
</dbReference>
<reference evidence="4" key="1">
    <citation type="submission" date="2022-04" db="EMBL/GenBank/DDBJ databases">
        <title>Carnegiea gigantea Genome sequencing and assembly v2.</title>
        <authorList>
            <person name="Copetti D."/>
            <person name="Sanderson M.J."/>
            <person name="Burquez A."/>
            <person name="Wojciechowski M.F."/>
        </authorList>
    </citation>
    <scope>NUCLEOTIDE SEQUENCE</scope>
    <source>
        <strain evidence="4">SGP5-SGP5p</strain>
        <tissue evidence="4">Aerial part</tissue>
    </source>
</reference>
<dbReference type="SUPFAM" id="SSF57889">
    <property type="entry name" value="Cysteine-rich domain"/>
    <property type="match status" value="3"/>
</dbReference>
<evidence type="ECO:0000259" key="3">
    <source>
        <dbReference type="Pfam" id="PF03107"/>
    </source>
</evidence>
<feature type="region of interest" description="Disordered" evidence="2">
    <location>
        <begin position="1"/>
        <end position="33"/>
    </location>
</feature>
<dbReference type="InterPro" id="IPR046349">
    <property type="entry name" value="C1-like_sf"/>
</dbReference>
<organism evidence="4 5">
    <name type="scientific">Carnegiea gigantea</name>
    <dbReference type="NCBI Taxonomy" id="171969"/>
    <lineage>
        <taxon>Eukaryota</taxon>
        <taxon>Viridiplantae</taxon>
        <taxon>Streptophyta</taxon>
        <taxon>Embryophyta</taxon>
        <taxon>Tracheophyta</taxon>
        <taxon>Spermatophyta</taxon>
        <taxon>Magnoliopsida</taxon>
        <taxon>eudicotyledons</taxon>
        <taxon>Gunneridae</taxon>
        <taxon>Pentapetalae</taxon>
        <taxon>Caryophyllales</taxon>
        <taxon>Cactineae</taxon>
        <taxon>Cactaceae</taxon>
        <taxon>Cactoideae</taxon>
        <taxon>Echinocereeae</taxon>
        <taxon>Carnegiea</taxon>
    </lineage>
</organism>
<dbReference type="PANTHER" id="PTHR47841:SF7">
    <property type="entry name" value="CYSTEINE_HISTIDINE-RICH C1 DOMAIN PROTEIN"/>
    <property type="match status" value="1"/>
</dbReference>
<feature type="domain" description="DC1" evidence="3">
    <location>
        <begin position="226"/>
        <end position="271"/>
    </location>
</feature>
<evidence type="ECO:0000313" key="4">
    <source>
        <dbReference type="EMBL" id="KAJ8420511.1"/>
    </source>
</evidence>
<evidence type="ECO:0000313" key="5">
    <source>
        <dbReference type="Proteomes" id="UP001153076"/>
    </source>
</evidence>
<protein>
    <recommendedName>
        <fullName evidence="3">DC1 domain-containing protein</fullName>
    </recommendedName>
</protein>
<feature type="compositionally biased region" description="Basic and acidic residues" evidence="2">
    <location>
        <begin position="8"/>
        <end position="33"/>
    </location>
</feature>
<keyword evidence="1" id="KW-0677">Repeat</keyword>
<dbReference type="InterPro" id="IPR004146">
    <property type="entry name" value="DC1"/>
</dbReference>